<proteinExistence type="predicted"/>
<protein>
    <recommendedName>
        <fullName evidence="5 14">ATP phosphoribosyltransferase</fullName>
        <ecNumber evidence="4 14">2.4.2.17</ecNumber>
    </recommendedName>
</protein>
<dbReference type="InterPro" id="IPR018198">
    <property type="entry name" value="ATP_PRibTrfase_CS"/>
</dbReference>
<dbReference type="Pfam" id="PF01634">
    <property type="entry name" value="HisG"/>
    <property type="match status" value="1"/>
</dbReference>
<dbReference type="GO" id="GO:0000105">
    <property type="term" value="P:L-histidine biosynthetic process"/>
    <property type="evidence" value="ECO:0007669"/>
    <property type="project" value="UniProtKB-UniRule"/>
</dbReference>
<dbReference type="Proteomes" id="UP000178427">
    <property type="component" value="Unassembled WGS sequence"/>
</dbReference>
<dbReference type="UniPathway" id="UPA00031">
    <property type="reaction ID" value="UER00006"/>
</dbReference>
<evidence type="ECO:0000313" key="16">
    <source>
        <dbReference type="EMBL" id="OGG73687.1"/>
    </source>
</evidence>
<keyword evidence="11" id="KW-0067">ATP-binding</keyword>
<evidence type="ECO:0000256" key="5">
    <source>
        <dbReference type="ARBA" id="ARBA00020998"/>
    </source>
</evidence>
<comment type="catalytic activity">
    <reaction evidence="1">
        <text>1-(5-phospho-beta-D-ribosyl)-ATP + diphosphate = 5-phospho-alpha-D-ribose 1-diphosphate + ATP</text>
        <dbReference type="Rhea" id="RHEA:18473"/>
        <dbReference type="ChEBI" id="CHEBI:30616"/>
        <dbReference type="ChEBI" id="CHEBI:33019"/>
        <dbReference type="ChEBI" id="CHEBI:58017"/>
        <dbReference type="ChEBI" id="CHEBI:73183"/>
        <dbReference type="EC" id="2.4.2.17"/>
    </reaction>
</comment>
<comment type="caution">
    <text evidence="16">The sequence shown here is derived from an EMBL/GenBank/DDBJ whole genome shotgun (WGS) entry which is preliminary data.</text>
</comment>
<dbReference type="PANTHER" id="PTHR21403">
    <property type="entry name" value="ATP PHOSPHORIBOSYLTRANSFERASE ATP-PRTASE"/>
    <property type="match status" value="1"/>
</dbReference>
<comment type="subcellular location">
    <subcellularLocation>
        <location evidence="2">Cytoplasm</location>
    </subcellularLocation>
</comment>
<evidence type="ECO:0000256" key="10">
    <source>
        <dbReference type="ARBA" id="ARBA00022741"/>
    </source>
</evidence>
<keyword evidence="9 16" id="KW-0808">Transferase</keyword>
<evidence type="ECO:0000256" key="9">
    <source>
        <dbReference type="ARBA" id="ARBA00022679"/>
    </source>
</evidence>
<dbReference type="InterPro" id="IPR013820">
    <property type="entry name" value="ATP_PRibTrfase_cat"/>
</dbReference>
<dbReference type="STRING" id="1798513.A3A40_03430"/>
<keyword evidence="12" id="KW-0368">Histidine biosynthesis</keyword>
<gene>
    <name evidence="16" type="ORF">A3A40_03430</name>
</gene>
<keyword evidence="7" id="KW-0028">Amino-acid biosynthesis</keyword>
<dbReference type="GO" id="GO:0005524">
    <property type="term" value="F:ATP binding"/>
    <property type="evidence" value="ECO:0007669"/>
    <property type="project" value="UniProtKB-KW"/>
</dbReference>
<keyword evidence="8 16" id="KW-0328">Glycosyltransferase</keyword>
<feature type="domain" description="ATP phosphoribosyltransferase catalytic" evidence="15">
    <location>
        <begin position="54"/>
        <end position="199"/>
    </location>
</feature>
<evidence type="ECO:0000256" key="3">
    <source>
        <dbReference type="ARBA" id="ARBA00004667"/>
    </source>
</evidence>
<dbReference type="InterPro" id="IPR001348">
    <property type="entry name" value="ATP_PRibTrfase_HisG"/>
</dbReference>
<evidence type="ECO:0000256" key="12">
    <source>
        <dbReference type="ARBA" id="ARBA00023102"/>
    </source>
</evidence>
<dbReference type="NCBIfam" id="TIGR00070">
    <property type="entry name" value="hisG"/>
    <property type="match status" value="1"/>
</dbReference>
<name>A0A1F6EJA7_9BACT</name>
<sequence>MSTKQRLRIAIQKSGRLYQSSLDLLAARGLIFLPNGRSLINPCANRPIDLLYLRDDDIPEYVERGIADLGIVGENVLAEKGRMLPIVSRLDFGICRLVIAAPQNSDIWRPQDLVGRRIATSYPKLLAAYLEKENVKACIVPISGSAEITPRLGLADAVCDIVQTGATLKAHDLVPLFTVMESQAVLVKSPTESTRKEEFLPLFTKVLL</sequence>
<dbReference type="Gene3D" id="3.40.190.10">
    <property type="entry name" value="Periplasmic binding protein-like II"/>
    <property type="match status" value="2"/>
</dbReference>
<dbReference type="PANTHER" id="PTHR21403:SF8">
    <property type="entry name" value="ATP PHOSPHORIBOSYLTRANSFERASE"/>
    <property type="match status" value="1"/>
</dbReference>
<dbReference type="EMBL" id="MFMA01000046">
    <property type="protein sequence ID" value="OGG73687.1"/>
    <property type="molecule type" value="Genomic_DNA"/>
</dbReference>
<dbReference type="AlphaFoldDB" id="A0A1F6EJA7"/>
<evidence type="ECO:0000256" key="4">
    <source>
        <dbReference type="ARBA" id="ARBA00011946"/>
    </source>
</evidence>
<evidence type="ECO:0000256" key="13">
    <source>
        <dbReference type="ARBA" id="ARBA00024861"/>
    </source>
</evidence>
<dbReference type="EC" id="2.4.2.17" evidence="4 14"/>
<dbReference type="SUPFAM" id="SSF53850">
    <property type="entry name" value="Periplasmic binding protein-like II"/>
    <property type="match status" value="1"/>
</dbReference>
<evidence type="ECO:0000256" key="11">
    <source>
        <dbReference type="ARBA" id="ARBA00022840"/>
    </source>
</evidence>
<keyword evidence="10" id="KW-0547">Nucleotide-binding</keyword>
<reference evidence="16 17" key="1">
    <citation type="journal article" date="2016" name="Nat. Commun.">
        <title>Thousands of microbial genomes shed light on interconnected biogeochemical processes in an aquifer system.</title>
        <authorList>
            <person name="Anantharaman K."/>
            <person name="Brown C.T."/>
            <person name="Hug L.A."/>
            <person name="Sharon I."/>
            <person name="Castelle C.J."/>
            <person name="Probst A.J."/>
            <person name="Thomas B.C."/>
            <person name="Singh A."/>
            <person name="Wilkins M.J."/>
            <person name="Karaoz U."/>
            <person name="Brodie E.L."/>
            <person name="Williams K.H."/>
            <person name="Hubbard S.S."/>
            <person name="Banfield J.F."/>
        </authorList>
    </citation>
    <scope>NUCLEOTIDE SEQUENCE [LARGE SCALE GENOMIC DNA]</scope>
</reference>
<accession>A0A1F6EJA7</accession>
<dbReference type="GO" id="GO:0005737">
    <property type="term" value="C:cytoplasm"/>
    <property type="evidence" value="ECO:0007669"/>
    <property type="project" value="UniProtKB-SubCell"/>
</dbReference>
<comment type="pathway">
    <text evidence="3">Amino-acid biosynthesis; L-histidine biosynthesis; L-histidine from 5-phospho-alpha-D-ribose 1-diphosphate: step 1/9.</text>
</comment>
<evidence type="ECO:0000256" key="6">
    <source>
        <dbReference type="ARBA" id="ARBA00022490"/>
    </source>
</evidence>
<organism evidence="16 17">
    <name type="scientific">Candidatus Kaiserbacteria bacterium RIFCSPLOWO2_01_FULL_54_20</name>
    <dbReference type="NCBI Taxonomy" id="1798513"/>
    <lineage>
        <taxon>Bacteria</taxon>
        <taxon>Candidatus Kaiseribacteriota</taxon>
    </lineage>
</organism>
<evidence type="ECO:0000256" key="7">
    <source>
        <dbReference type="ARBA" id="ARBA00022605"/>
    </source>
</evidence>
<dbReference type="FunFam" id="3.40.190.10:FF:000008">
    <property type="entry name" value="ATP phosphoribosyltransferase"/>
    <property type="match status" value="1"/>
</dbReference>
<evidence type="ECO:0000313" key="17">
    <source>
        <dbReference type="Proteomes" id="UP000178427"/>
    </source>
</evidence>
<evidence type="ECO:0000256" key="8">
    <source>
        <dbReference type="ARBA" id="ARBA00022676"/>
    </source>
</evidence>
<evidence type="ECO:0000256" key="1">
    <source>
        <dbReference type="ARBA" id="ARBA00000915"/>
    </source>
</evidence>
<comment type="function">
    <text evidence="13">Catalyzes the condensation of ATP and 5-phosphoribose 1-diphosphate to form N'-(5'-phosphoribosyl)-ATP (PR-ATP). Has a crucial role in the pathway because the rate of histidine biosynthesis seems to be controlled primarily by regulation of HisG enzymatic activity.</text>
</comment>
<keyword evidence="6" id="KW-0963">Cytoplasm</keyword>
<evidence type="ECO:0000256" key="2">
    <source>
        <dbReference type="ARBA" id="ARBA00004496"/>
    </source>
</evidence>
<dbReference type="PROSITE" id="PS01316">
    <property type="entry name" value="ATP_P_PHORIBOSYLTR"/>
    <property type="match status" value="1"/>
</dbReference>
<dbReference type="GO" id="GO:0003879">
    <property type="term" value="F:ATP phosphoribosyltransferase activity"/>
    <property type="evidence" value="ECO:0007669"/>
    <property type="project" value="UniProtKB-UniRule"/>
</dbReference>
<evidence type="ECO:0000259" key="15">
    <source>
        <dbReference type="Pfam" id="PF01634"/>
    </source>
</evidence>
<evidence type="ECO:0000256" key="14">
    <source>
        <dbReference type="NCBIfam" id="TIGR00070"/>
    </source>
</evidence>